<accession>A0A644YWZ2</accession>
<protein>
    <submittedName>
        <fullName evidence="1">Uncharacterized protein</fullName>
    </submittedName>
</protein>
<reference evidence="1" key="1">
    <citation type="submission" date="2019-08" db="EMBL/GenBank/DDBJ databases">
        <authorList>
            <person name="Kucharzyk K."/>
            <person name="Murdoch R.W."/>
            <person name="Higgins S."/>
            <person name="Loffler F."/>
        </authorList>
    </citation>
    <scope>NUCLEOTIDE SEQUENCE</scope>
</reference>
<evidence type="ECO:0000313" key="1">
    <source>
        <dbReference type="EMBL" id="MPM33115.1"/>
    </source>
</evidence>
<name>A0A644YWZ2_9ZZZZ</name>
<sequence length="38" mass="4387">MVFSVKEYLDLKKIGNVTVENTRELDTKGLYVTDVVLR</sequence>
<gene>
    <name evidence="1" type="ORF">SDC9_79683</name>
</gene>
<dbReference type="EMBL" id="VSSQ01006562">
    <property type="protein sequence ID" value="MPM33115.1"/>
    <property type="molecule type" value="Genomic_DNA"/>
</dbReference>
<organism evidence="1">
    <name type="scientific">bioreactor metagenome</name>
    <dbReference type="NCBI Taxonomy" id="1076179"/>
    <lineage>
        <taxon>unclassified sequences</taxon>
        <taxon>metagenomes</taxon>
        <taxon>ecological metagenomes</taxon>
    </lineage>
</organism>
<comment type="caution">
    <text evidence="1">The sequence shown here is derived from an EMBL/GenBank/DDBJ whole genome shotgun (WGS) entry which is preliminary data.</text>
</comment>
<proteinExistence type="predicted"/>
<dbReference type="AlphaFoldDB" id="A0A644YWZ2"/>